<dbReference type="RefSeq" id="WP_264435102.1">
    <property type="nucleotide sequence ID" value="NZ_CP081495.1"/>
</dbReference>
<sequence length="194" mass="22320">MRKIQLLASFFVIALLIISCKKQSVTDQVVTENDTLTVAQKDSIALVKEARQKERDALAKPYDDQEDAQSKINELLVQAKAEGKNVFVQAGGNWCIWCLRFNDYLQKTPELKQIVDDNFIYYHLNYSKENKNEAIFEKYAPEGKKMGYPFFFVLDSNDQVLNVISSVELENTTDKSSHYDLEKTKQMFLSNVAK</sequence>
<dbReference type="InterPro" id="IPR036249">
    <property type="entry name" value="Thioredoxin-like_sf"/>
</dbReference>
<dbReference type="PROSITE" id="PS51257">
    <property type="entry name" value="PROKAR_LIPOPROTEIN"/>
    <property type="match status" value="1"/>
</dbReference>
<protein>
    <submittedName>
        <fullName evidence="1">Thioredoxin family protein</fullName>
    </submittedName>
</protein>
<proteinExistence type="predicted"/>
<dbReference type="EMBL" id="CP081495">
    <property type="protein sequence ID" value="UYW02533.1"/>
    <property type="molecule type" value="Genomic_DNA"/>
</dbReference>
<accession>A0ABY6M4G9</accession>
<dbReference type="Pfam" id="PF13899">
    <property type="entry name" value="Thioredoxin_7"/>
    <property type="match status" value="1"/>
</dbReference>
<gene>
    <name evidence="1" type="ORF">K5I29_06580</name>
</gene>
<dbReference type="Proteomes" id="UP001163328">
    <property type="component" value="Chromosome"/>
</dbReference>
<dbReference type="Gene3D" id="3.40.30.10">
    <property type="entry name" value="Glutaredoxin"/>
    <property type="match status" value="1"/>
</dbReference>
<reference evidence="1" key="1">
    <citation type="submission" date="2021-08" db="EMBL/GenBank/DDBJ databases">
        <title>Flavobacterium sp. strain CC-SYL302.</title>
        <authorList>
            <person name="Lin S.-Y."/>
            <person name="Lee T.-H."/>
            <person name="Young C.-C."/>
        </authorList>
    </citation>
    <scope>NUCLEOTIDE SEQUENCE</scope>
    <source>
        <strain evidence="1">CC-SYL302</strain>
    </source>
</reference>
<evidence type="ECO:0000313" key="1">
    <source>
        <dbReference type="EMBL" id="UYW02533.1"/>
    </source>
</evidence>
<organism evidence="1 2">
    <name type="scientific">Flavobacterium agricola</name>
    <dbReference type="NCBI Taxonomy" id="2870839"/>
    <lineage>
        <taxon>Bacteria</taxon>
        <taxon>Pseudomonadati</taxon>
        <taxon>Bacteroidota</taxon>
        <taxon>Flavobacteriia</taxon>
        <taxon>Flavobacteriales</taxon>
        <taxon>Flavobacteriaceae</taxon>
        <taxon>Flavobacterium</taxon>
    </lineage>
</organism>
<keyword evidence="2" id="KW-1185">Reference proteome</keyword>
<name>A0ABY6M4G9_9FLAO</name>
<evidence type="ECO:0000313" key="2">
    <source>
        <dbReference type="Proteomes" id="UP001163328"/>
    </source>
</evidence>
<dbReference type="SUPFAM" id="SSF52833">
    <property type="entry name" value="Thioredoxin-like"/>
    <property type="match status" value="1"/>
</dbReference>